<dbReference type="InterPro" id="IPR038190">
    <property type="entry name" value="SRI_sf"/>
</dbReference>
<dbReference type="GO" id="GO:0140955">
    <property type="term" value="F:histone H3K36 trimethyltransferase activity"/>
    <property type="evidence" value="ECO:0007669"/>
    <property type="project" value="UniProtKB-EC"/>
</dbReference>
<dbReference type="FunFam" id="2.170.270.10:FF:000016">
    <property type="entry name" value="Histone-lysine N-methyltransferase"/>
    <property type="match status" value="1"/>
</dbReference>
<evidence type="ECO:0000256" key="15">
    <source>
        <dbReference type="ARBA" id="ARBA00023163"/>
    </source>
</evidence>
<dbReference type="PROSITE" id="PS01159">
    <property type="entry name" value="WW_DOMAIN_1"/>
    <property type="match status" value="2"/>
</dbReference>
<keyword evidence="8" id="KW-0808">Transferase</keyword>
<evidence type="ECO:0000256" key="9">
    <source>
        <dbReference type="ARBA" id="ARBA00022691"/>
    </source>
</evidence>
<evidence type="ECO:0000256" key="7">
    <source>
        <dbReference type="ARBA" id="ARBA00022603"/>
    </source>
</evidence>
<keyword evidence="5" id="KW-0217">Developmental protein</keyword>
<keyword evidence="9" id="KW-0949">S-adenosyl-L-methionine</keyword>
<keyword evidence="23" id="KW-1185">Reference proteome</keyword>
<evidence type="ECO:0000256" key="5">
    <source>
        <dbReference type="ARBA" id="ARBA00022473"/>
    </source>
</evidence>
<feature type="compositionally biased region" description="Basic residues" evidence="17">
    <location>
        <begin position="1557"/>
        <end position="1570"/>
    </location>
</feature>
<dbReference type="InterPro" id="IPR006560">
    <property type="entry name" value="AWS_dom"/>
</dbReference>
<evidence type="ECO:0000256" key="10">
    <source>
        <dbReference type="ARBA" id="ARBA00022723"/>
    </source>
</evidence>
<evidence type="ECO:0000313" key="22">
    <source>
        <dbReference type="EMBL" id="GIY83488.1"/>
    </source>
</evidence>
<evidence type="ECO:0000313" key="23">
    <source>
        <dbReference type="Proteomes" id="UP001054837"/>
    </source>
</evidence>
<dbReference type="PROSITE" id="PS50868">
    <property type="entry name" value="POST_SET"/>
    <property type="match status" value="1"/>
</dbReference>
<evidence type="ECO:0000256" key="1">
    <source>
        <dbReference type="ARBA" id="ARBA00004123"/>
    </source>
</evidence>
<evidence type="ECO:0000256" key="4">
    <source>
        <dbReference type="ARBA" id="ARBA00022454"/>
    </source>
</evidence>
<dbReference type="GO" id="GO:0030154">
    <property type="term" value="P:cell differentiation"/>
    <property type="evidence" value="ECO:0007669"/>
    <property type="project" value="UniProtKB-KW"/>
</dbReference>
<comment type="subcellular location">
    <subcellularLocation>
        <location evidence="2">Chromosome</location>
    </subcellularLocation>
    <subcellularLocation>
        <location evidence="1">Nucleus</location>
    </subcellularLocation>
</comment>
<dbReference type="Pfam" id="PF08236">
    <property type="entry name" value="SRI"/>
    <property type="match status" value="2"/>
</dbReference>
<evidence type="ECO:0000256" key="12">
    <source>
        <dbReference type="ARBA" id="ARBA00022833"/>
    </source>
</evidence>
<dbReference type="SMART" id="SM00570">
    <property type="entry name" value="AWS"/>
    <property type="match status" value="1"/>
</dbReference>
<dbReference type="PANTHER" id="PTHR46711:SF1">
    <property type="entry name" value="HISTONE-LYSINE N-METHYLTRANSFERASE SETD2"/>
    <property type="match status" value="1"/>
</dbReference>
<name>A0AAV4WMD4_9ARAC</name>
<evidence type="ECO:0000259" key="21">
    <source>
        <dbReference type="PROSITE" id="PS51215"/>
    </source>
</evidence>
<evidence type="ECO:0000256" key="6">
    <source>
        <dbReference type="ARBA" id="ARBA00022553"/>
    </source>
</evidence>
<dbReference type="InterPro" id="IPR001202">
    <property type="entry name" value="WW_dom"/>
</dbReference>
<evidence type="ECO:0000256" key="3">
    <source>
        <dbReference type="ARBA" id="ARBA00012178"/>
    </source>
</evidence>
<dbReference type="PROSITE" id="PS51215">
    <property type="entry name" value="AWS"/>
    <property type="match status" value="1"/>
</dbReference>
<dbReference type="Gene3D" id="1.10.1740.100">
    <property type="entry name" value="Set2, Rpb1 interacting domain"/>
    <property type="match status" value="2"/>
</dbReference>
<dbReference type="InterPro" id="IPR044437">
    <property type="entry name" value="SETD2/Set2_SET"/>
</dbReference>
<evidence type="ECO:0000256" key="17">
    <source>
        <dbReference type="SAM" id="MobiDB-lite"/>
    </source>
</evidence>
<keyword evidence="10" id="KW-0479">Metal-binding</keyword>
<dbReference type="PANTHER" id="PTHR46711">
    <property type="entry name" value="HISTONE-LYSINE N-METHYLTRANSFERASE SETD2"/>
    <property type="match status" value="1"/>
</dbReference>
<dbReference type="SMART" id="SM00317">
    <property type="entry name" value="SET"/>
    <property type="match status" value="1"/>
</dbReference>
<dbReference type="GO" id="GO:0046872">
    <property type="term" value="F:metal ion binding"/>
    <property type="evidence" value="ECO:0007669"/>
    <property type="project" value="UniProtKB-KW"/>
</dbReference>
<keyword evidence="7" id="KW-0489">Methyltransferase</keyword>
<evidence type="ECO:0000259" key="19">
    <source>
        <dbReference type="PROSITE" id="PS50280"/>
    </source>
</evidence>
<feature type="domain" description="SET" evidence="19">
    <location>
        <begin position="177"/>
        <end position="294"/>
    </location>
</feature>
<feature type="compositionally biased region" description="Basic and acidic residues" evidence="17">
    <location>
        <begin position="1545"/>
        <end position="1556"/>
    </location>
</feature>
<feature type="compositionally biased region" description="Basic and acidic residues" evidence="17">
    <location>
        <begin position="1072"/>
        <end position="1083"/>
    </location>
</feature>
<keyword evidence="16" id="KW-0539">Nucleus</keyword>
<evidence type="ECO:0000256" key="16">
    <source>
        <dbReference type="ARBA" id="ARBA00023242"/>
    </source>
</evidence>
<feature type="compositionally biased region" description="Low complexity" evidence="17">
    <location>
        <begin position="1098"/>
        <end position="1107"/>
    </location>
</feature>
<accession>A0AAV4WMD4</accession>
<evidence type="ECO:0000256" key="11">
    <source>
        <dbReference type="ARBA" id="ARBA00022782"/>
    </source>
</evidence>
<feature type="compositionally biased region" description="Basic residues" evidence="17">
    <location>
        <begin position="1084"/>
        <end position="1097"/>
    </location>
</feature>
<evidence type="ECO:0000256" key="2">
    <source>
        <dbReference type="ARBA" id="ARBA00004286"/>
    </source>
</evidence>
<dbReference type="InterPro" id="IPR042294">
    <property type="entry name" value="SETD2_animal"/>
</dbReference>
<dbReference type="SMART" id="SM00456">
    <property type="entry name" value="WW"/>
    <property type="match status" value="2"/>
</dbReference>
<dbReference type="EMBL" id="BPLQ01014830">
    <property type="protein sequence ID" value="GIY83488.1"/>
    <property type="molecule type" value="Genomic_DNA"/>
</dbReference>
<evidence type="ECO:0000259" key="18">
    <source>
        <dbReference type="PROSITE" id="PS50020"/>
    </source>
</evidence>
<evidence type="ECO:0000256" key="13">
    <source>
        <dbReference type="ARBA" id="ARBA00022853"/>
    </source>
</evidence>
<dbReference type="Pfam" id="PF00856">
    <property type="entry name" value="SET"/>
    <property type="match status" value="1"/>
</dbReference>
<dbReference type="GO" id="GO:0006355">
    <property type="term" value="P:regulation of DNA-templated transcription"/>
    <property type="evidence" value="ECO:0007669"/>
    <property type="project" value="InterPro"/>
</dbReference>
<organism evidence="22 23">
    <name type="scientific">Caerostris darwini</name>
    <dbReference type="NCBI Taxonomy" id="1538125"/>
    <lineage>
        <taxon>Eukaryota</taxon>
        <taxon>Metazoa</taxon>
        <taxon>Ecdysozoa</taxon>
        <taxon>Arthropoda</taxon>
        <taxon>Chelicerata</taxon>
        <taxon>Arachnida</taxon>
        <taxon>Araneae</taxon>
        <taxon>Araneomorphae</taxon>
        <taxon>Entelegynae</taxon>
        <taxon>Araneoidea</taxon>
        <taxon>Araneidae</taxon>
        <taxon>Caerostris</taxon>
    </lineage>
</organism>
<dbReference type="PROSITE" id="PS50280">
    <property type="entry name" value="SET"/>
    <property type="match status" value="1"/>
</dbReference>
<sequence length="1677" mass="192014">MNQFMDNVTHSSYINSGNLIQLVNQESTMKPEKVKSRWRRNSEREIREKSGLCLNSSEKEAESLNVIGNISVNELQKESLGNIEVADASSIFEKRDNVPTYIALEENVYLFEKKRTKRQKEVRRMLCECTVSKEERENGVLGCQDECLNRLLMIECGSRCATGEACSNKRFQKRLYAKVEPFKTRNKGWGLKVLENVPMGNFVIEYVGEVLSRHEFKQRVKQYAREKSNHYYFMALKSDEILDAANKGNLSRFMNHSCDPNCETQKWTVNGNLRIGFFAKRDIKAGEELTFDYQFQRYGREAQKCYCDSGVCSGFIGVSNEISLDITSKTTNKRKKGPEEKKRDIFEDLILEEEIEKLCDSGGLRNKDETLILLRLMVRAEDFYSRNKLLEVILGTYETGYLRLFLDYHGLSLLWSWMVDLTDSRLKLKILQVLSFLPVPNKTMLLESKVYNVVERWASSILVNEQPHVYLPNSNEIAYEKNFASLTKKVKSSDISDNEADTESLSKESTLCQNEKIMDQNIHTEILQYLEEGSLNSGITSDPEENSAAADKITDVISRSDEESGDTMDLNKLNNVDIFSVANNLLSSWKSLKEDFRIPRRERQKEACKSYAYQEKEAHLYKPYESHGSNFCKYNQVAKDFNYISKEKIKETSPFTQERNRDHRHNDLEEKPRKVLLPTPVVLTKEERRLQFEKEVLKNDQRKALRKQQHFMESVTFSSSMENVLASTNNNYSFNPASENFSNRNSEKHSYNDTENEAVSFKQNYYNQEELQQNRPVLLPTPANAALLPASNTLNPVPLQIVESITSIYSSNVFQTTLPPQVSIRPPAPPAVTRLPPPLINIIRCQNNLLPPPQSNLIHCQNNFRTSTQNNVISCQNNLLPPPPNNLIVNPPPSNLIVNPPPSNSQSNLRPPPPNLIDVANLLKTVPPPIISTVPTVNKEPTAPITNPVVQPSLYNSIPNPVCVPSNNSFSALTLFSQFIPAQNSYAGSQNGGISSQQQITPPSSEQIPVHVNKDKAVKSDFINLPPNWKTAKDSEGNIYYYHTLTRKTQWNPPKLSKHKEDGDDATPTYDEPQHKEKKQTETHKRRSHKKHSKKKSTTTAAADTSSNHVKMEIARKVKELFRTKMSAFVVQCLNPYHRDDCRVGKITSNDDFKHLARKLTHVIMAKELKHCKSVEDLEYKNLQKFRSKSLTKSENLLFTQERIRDYRYIDMEDKPQKVLPTPVVLTKEERQLQFEKKVPKNDQRKALCKQQHFSSSTENALSSTNSHYSFYPANRNSENDSYNDIGNEFVSFKQKYYNQKKLLQNQPVLLHNQKELSQKHTVSLETPDHPVLLHNQKELQQKHPFLLPMPENKNLLPTSNTLNAVPLPRVESNTPIYSTNVLQTTLPPQVPDRPLSTPVPSLSSRLISIRHDNLLAPSPTGIIYQSNLLSQPPTNSIVNSPPTILPLFSQFIPGQNSYAGSQNGSLPSQQRFMHPASGQISAQANKDATVKSDFINLPPNWKWAKDSKGRIYYYHTLTRETRWNPPKLSKHKEDGDDAAPTYDEPQHKEKKQTETHKRRSHKKHSRKKSTNTAATSSNCVKTKTSGVSIKIFKTKMSAFVVHCLMPYYKANCPNGKITNSDDFKYLARKLTHTIIKIKLMKYVSNEDLKCNESKDFKVRDYIRKYMANYGPVYKRE</sequence>
<feature type="domain" description="Post-SET" evidence="20">
    <location>
        <begin position="301"/>
        <end position="317"/>
    </location>
</feature>
<comment type="caution">
    <text evidence="22">The sequence shown here is derived from an EMBL/GenBank/DDBJ whole genome shotgun (WGS) entry which is preliminary data.</text>
</comment>
<dbReference type="Pfam" id="PF00397">
    <property type="entry name" value="WW"/>
    <property type="match status" value="2"/>
</dbReference>
<dbReference type="GO" id="GO:0032259">
    <property type="term" value="P:methylation"/>
    <property type="evidence" value="ECO:0007669"/>
    <property type="project" value="UniProtKB-KW"/>
</dbReference>
<dbReference type="Gene3D" id="2.20.70.10">
    <property type="match status" value="2"/>
</dbReference>
<gene>
    <name evidence="22" type="primary">Setd2</name>
    <name evidence="22" type="ORF">CDAR_221442</name>
</gene>
<dbReference type="PROSITE" id="PS50020">
    <property type="entry name" value="WW_DOMAIN_2"/>
    <property type="match status" value="2"/>
</dbReference>
<protein>
    <recommendedName>
        <fullName evidence="3">[histone H3]-lysine(36) N-trimethyltransferase</fullName>
        <ecNumber evidence="3">2.1.1.359</ecNumber>
    </recommendedName>
</protein>
<reference evidence="22 23" key="1">
    <citation type="submission" date="2021-06" db="EMBL/GenBank/DDBJ databases">
        <title>Caerostris darwini draft genome.</title>
        <authorList>
            <person name="Kono N."/>
            <person name="Arakawa K."/>
        </authorList>
    </citation>
    <scope>NUCLEOTIDE SEQUENCE [LARGE SCALE GENOMIC DNA]</scope>
</reference>
<evidence type="ECO:0000259" key="20">
    <source>
        <dbReference type="PROSITE" id="PS50868"/>
    </source>
</evidence>
<dbReference type="InterPro" id="IPR046341">
    <property type="entry name" value="SET_dom_sf"/>
</dbReference>
<dbReference type="Pfam" id="PF17907">
    <property type="entry name" value="AWS"/>
    <property type="match status" value="1"/>
</dbReference>
<dbReference type="InterPro" id="IPR003616">
    <property type="entry name" value="Post-SET_dom"/>
</dbReference>
<dbReference type="SUPFAM" id="SSF82199">
    <property type="entry name" value="SET domain"/>
    <property type="match status" value="1"/>
</dbReference>
<proteinExistence type="predicted"/>
<feature type="domain" description="WW" evidence="18">
    <location>
        <begin position="1023"/>
        <end position="1056"/>
    </location>
</feature>
<dbReference type="SUPFAM" id="SSF51045">
    <property type="entry name" value="WW domain"/>
    <property type="match status" value="2"/>
</dbReference>
<dbReference type="InterPro" id="IPR001214">
    <property type="entry name" value="SET_dom"/>
</dbReference>
<dbReference type="InterPro" id="IPR013257">
    <property type="entry name" value="SRI"/>
</dbReference>
<keyword evidence="15" id="KW-0804">Transcription</keyword>
<evidence type="ECO:0000256" key="14">
    <source>
        <dbReference type="ARBA" id="ARBA00023015"/>
    </source>
</evidence>
<evidence type="ECO:0000256" key="8">
    <source>
        <dbReference type="ARBA" id="ARBA00022679"/>
    </source>
</evidence>
<keyword evidence="6" id="KW-0597">Phosphoprotein</keyword>
<feature type="domain" description="AWS" evidence="21">
    <location>
        <begin position="122"/>
        <end position="175"/>
    </location>
</feature>
<feature type="region of interest" description="Disordered" evidence="17">
    <location>
        <begin position="1525"/>
        <end position="1578"/>
    </location>
</feature>
<dbReference type="Proteomes" id="UP001054837">
    <property type="component" value="Unassembled WGS sequence"/>
</dbReference>
<keyword evidence="11" id="KW-0221">Differentiation</keyword>
<dbReference type="CDD" id="cd00201">
    <property type="entry name" value="WW"/>
    <property type="match status" value="2"/>
</dbReference>
<feature type="region of interest" description="Disordered" evidence="17">
    <location>
        <begin position="1051"/>
        <end position="1108"/>
    </location>
</feature>
<keyword evidence="13" id="KW-0156">Chromatin regulator</keyword>
<keyword evidence="4" id="KW-0158">Chromosome</keyword>
<dbReference type="GO" id="GO:0005634">
    <property type="term" value="C:nucleus"/>
    <property type="evidence" value="ECO:0007669"/>
    <property type="project" value="UniProtKB-SubCell"/>
</dbReference>
<dbReference type="EC" id="2.1.1.359" evidence="3"/>
<dbReference type="CDD" id="cd19172">
    <property type="entry name" value="SET_SETD2"/>
    <property type="match status" value="1"/>
</dbReference>
<keyword evidence="14" id="KW-0805">Transcription regulation</keyword>
<dbReference type="Gene3D" id="2.170.270.10">
    <property type="entry name" value="SET domain"/>
    <property type="match status" value="1"/>
</dbReference>
<feature type="domain" description="WW" evidence="18">
    <location>
        <begin position="1496"/>
        <end position="1529"/>
    </location>
</feature>
<dbReference type="InterPro" id="IPR036020">
    <property type="entry name" value="WW_dom_sf"/>
</dbReference>
<keyword evidence="12" id="KW-0862">Zinc</keyword>
<dbReference type="GO" id="GO:0005694">
    <property type="term" value="C:chromosome"/>
    <property type="evidence" value="ECO:0007669"/>
    <property type="project" value="UniProtKB-SubCell"/>
</dbReference>